<dbReference type="InterPro" id="IPR008719">
    <property type="entry name" value="N2O_reductase_NosL"/>
</dbReference>
<dbReference type="EMBL" id="CVRB01000002">
    <property type="protein sequence ID" value="CRK82517.1"/>
    <property type="molecule type" value="Genomic_DNA"/>
</dbReference>
<dbReference type="PROSITE" id="PS51257">
    <property type="entry name" value="PROKAR_LIPOPROTEIN"/>
    <property type="match status" value="1"/>
</dbReference>
<evidence type="ECO:0000313" key="2">
    <source>
        <dbReference type="EMBL" id="CRK82517.1"/>
    </source>
</evidence>
<feature type="region of interest" description="Disordered" evidence="1">
    <location>
        <begin position="160"/>
        <end position="181"/>
    </location>
</feature>
<dbReference type="AlphaFoldDB" id="A0A0U1NWW0"/>
<dbReference type="OrthoDB" id="9792749at2"/>
<protein>
    <submittedName>
        <fullName evidence="2">Lipoprotein</fullName>
    </submittedName>
</protein>
<dbReference type="Pfam" id="PF05573">
    <property type="entry name" value="NosL"/>
    <property type="match status" value="1"/>
</dbReference>
<organism evidence="2 3">
    <name type="scientific">Neobacillus massiliamazoniensis</name>
    <dbReference type="NCBI Taxonomy" id="1499688"/>
    <lineage>
        <taxon>Bacteria</taxon>
        <taxon>Bacillati</taxon>
        <taxon>Bacillota</taxon>
        <taxon>Bacilli</taxon>
        <taxon>Bacillales</taxon>
        <taxon>Bacillaceae</taxon>
        <taxon>Neobacillus</taxon>
    </lineage>
</organism>
<dbReference type="SUPFAM" id="SSF160387">
    <property type="entry name" value="NosL/MerB-like"/>
    <property type="match status" value="1"/>
</dbReference>
<dbReference type="Proteomes" id="UP000199087">
    <property type="component" value="Unassembled WGS sequence"/>
</dbReference>
<gene>
    <name evidence="2" type="ORF">BN000_02449</name>
</gene>
<dbReference type="PANTHER" id="PTHR41247:SF1">
    <property type="entry name" value="HTH-TYPE TRANSCRIPTIONAL REPRESSOR YCNK"/>
    <property type="match status" value="1"/>
</dbReference>
<dbReference type="Gene3D" id="3.30.70.2050">
    <property type="match status" value="1"/>
</dbReference>
<dbReference type="RefSeq" id="WP_090634586.1">
    <property type="nucleotide sequence ID" value="NZ_CVRB01000002.1"/>
</dbReference>
<dbReference type="PANTHER" id="PTHR41247">
    <property type="entry name" value="HTH-TYPE TRANSCRIPTIONAL REPRESSOR YCNK"/>
    <property type="match status" value="1"/>
</dbReference>
<evidence type="ECO:0000313" key="3">
    <source>
        <dbReference type="Proteomes" id="UP000199087"/>
    </source>
</evidence>
<name>A0A0U1NWW0_9BACI</name>
<sequence>MKRQYVTICIITILSLFVISGCGKKEYQPVAINEKTDKCDICNMAVKDNQFSTEIFLDNGKSMVFDDMGCMDKWVKKNKDKKISITYVRDYNSKKWIDSKKATYVYDKSIRTAMAYNVIAFIDKKDAQKFIADHKGKLLSYDELQKHSWVQNEDMVKEMKKKKMEMDSAKKDMNTGDSNSH</sequence>
<reference evidence="3" key="1">
    <citation type="submission" date="2015-05" db="EMBL/GenBank/DDBJ databases">
        <authorList>
            <person name="Urmite Genomes"/>
        </authorList>
    </citation>
    <scope>NUCLEOTIDE SEQUENCE [LARGE SCALE GENOMIC DNA]</scope>
    <source>
        <strain evidence="3">LF1</strain>
    </source>
</reference>
<accession>A0A0U1NWW0</accession>
<keyword evidence="2" id="KW-0449">Lipoprotein</keyword>
<keyword evidence="3" id="KW-1185">Reference proteome</keyword>
<dbReference type="STRING" id="1499688.BN000_02449"/>
<evidence type="ECO:0000256" key="1">
    <source>
        <dbReference type="SAM" id="MobiDB-lite"/>
    </source>
</evidence>
<proteinExistence type="predicted"/>